<dbReference type="Proteomes" id="UP000693970">
    <property type="component" value="Unassembled WGS sequence"/>
</dbReference>
<accession>A0A9K3KP38</accession>
<keyword evidence="2" id="KW-1185">Reference proteome</keyword>
<protein>
    <submittedName>
        <fullName evidence="1">Uncharacterized protein</fullName>
    </submittedName>
</protein>
<gene>
    <name evidence="1" type="ORF">IV203_005960</name>
</gene>
<sequence>MKSLRHLAIIDENDFMPSLRKTIRSDIPNKQKGGATRTVSAFLQNHREQIGKPEMRETSVAGSSGEQYALLEDIKASPKRRKTYQKRTQQQELVFLG</sequence>
<proteinExistence type="predicted"/>
<reference evidence="1" key="2">
    <citation type="submission" date="2021-04" db="EMBL/GenBank/DDBJ databases">
        <authorList>
            <person name="Podell S."/>
        </authorList>
    </citation>
    <scope>NUCLEOTIDE SEQUENCE</scope>
    <source>
        <strain evidence="1">Hildebrandi</strain>
    </source>
</reference>
<organism evidence="1 2">
    <name type="scientific">Nitzschia inconspicua</name>
    <dbReference type="NCBI Taxonomy" id="303405"/>
    <lineage>
        <taxon>Eukaryota</taxon>
        <taxon>Sar</taxon>
        <taxon>Stramenopiles</taxon>
        <taxon>Ochrophyta</taxon>
        <taxon>Bacillariophyta</taxon>
        <taxon>Bacillariophyceae</taxon>
        <taxon>Bacillariophycidae</taxon>
        <taxon>Bacillariales</taxon>
        <taxon>Bacillariaceae</taxon>
        <taxon>Nitzschia</taxon>
    </lineage>
</organism>
<evidence type="ECO:0000313" key="2">
    <source>
        <dbReference type="Proteomes" id="UP000693970"/>
    </source>
</evidence>
<comment type="caution">
    <text evidence="1">The sequence shown here is derived from an EMBL/GenBank/DDBJ whole genome shotgun (WGS) entry which is preliminary data.</text>
</comment>
<name>A0A9K3KP38_9STRA</name>
<evidence type="ECO:0000313" key="1">
    <source>
        <dbReference type="EMBL" id="KAG7346891.1"/>
    </source>
</evidence>
<reference evidence="1" key="1">
    <citation type="journal article" date="2021" name="Sci. Rep.">
        <title>Diploid genomic architecture of Nitzschia inconspicua, an elite biomass production diatom.</title>
        <authorList>
            <person name="Oliver A."/>
            <person name="Podell S."/>
            <person name="Pinowska A."/>
            <person name="Traller J.C."/>
            <person name="Smith S.R."/>
            <person name="McClure R."/>
            <person name="Beliaev A."/>
            <person name="Bohutskyi P."/>
            <person name="Hill E.A."/>
            <person name="Rabines A."/>
            <person name="Zheng H."/>
            <person name="Allen L.Z."/>
            <person name="Kuo A."/>
            <person name="Grigoriev I.V."/>
            <person name="Allen A.E."/>
            <person name="Hazlebeck D."/>
            <person name="Allen E.E."/>
        </authorList>
    </citation>
    <scope>NUCLEOTIDE SEQUENCE</scope>
    <source>
        <strain evidence="1">Hildebrandi</strain>
    </source>
</reference>
<dbReference type="AlphaFoldDB" id="A0A9K3KP38"/>
<dbReference type="EMBL" id="JAGRRH010000021">
    <property type="protein sequence ID" value="KAG7346891.1"/>
    <property type="molecule type" value="Genomic_DNA"/>
</dbReference>